<dbReference type="AlphaFoldDB" id="A0A6H9GE78"/>
<name>A0A6H9GE78_MICAE</name>
<protein>
    <submittedName>
        <fullName evidence="2">Uncharacterized protein</fullName>
    </submittedName>
</protein>
<feature type="transmembrane region" description="Helical" evidence="1">
    <location>
        <begin position="20"/>
        <end position="39"/>
    </location>
</feature>
<accession>A0A6H9GE78</accession>
<keyword evidence="1" id="KW-0472">Membrane</keyword>
<comment type="caution">
    <text evidence="2">The sequence shown here is derived from an EMBL/GenBank/DDBJ whole genome shotgun (WGS) entry which is preliminary data.</text>
</comment>
<evidence type="ECO:0000313" key="2">
    <source>
        <dbReference type="EMBL" id="GCL48394.1"/>
    </source>
</evidence>
<keyword evidence="1" id="KW-1133">Transmembrane helix</keyword>
<dbReference type="Proteomes" id="UP000438874">
    <property type="component" value="Unassembled WGS sequence"/>
</dbReference>
<organism evidence="2 3">
    <name type="scientific">Microcystis aeruginosa NIES-3787</name>
    <dbReference type="NCBI Taxonomy" id="2517782"/>
    <lineage>
        <taxon>Bacteria</taxon>
        <taxon>Bacillati</taxon>
        <taxon>Cyanobacteriota</taxon>
        <taxon>Cyanophyceae</taxon>
        <taxon>Oscillatoriophycideae</taxon>
        <taxon>Chroococcales</taxon>
        <taxon>Microcystaceae</taxon>
        <taxon>Microcystis</taxon>
    </lineage>
</organism>
<gene>
    <name evidence="2" type="ORF">NIES3787_41130</name>
</gene>
<evidence type="ECO:0000313" key="3">
    <source>
        <dbReference type="Proteomes" id="UP000438874"/>
    </source>
</evidence>
<proteinExistence type="predicted"/>
<keyword evidence="1" id="KW-0812">Transmembrane</keyword>
<dbReference type="EMBL" id="BJCH01000126">
    <property type="protein sequence ID" value="GCL48394.1"/>
    <property type="molecule type" value="Genomic_DNA"/>
</dbReference>
<evidence type="ECO:0000256" key="1">
    <source>
        <dbReference type="SAM" id="Phobius"/>
    </source>
</evidence>
<reference evidence="2 3" key="1">
    <citation type="submission" date="2019-02" db="EMBL/GenBank/DDBJ databases">
        <title>Draft genome sequence of Arthrospira platensis NIES-3787.</title>
        <authorList>
            <person name="Yamaguchi H."/>
            <person name="Suzuki S."/>
            <person name="Kawachi M."/>
        </authorList>
    </citation>
    <scope>NUCLEOTIDE SEQUENCE [LARGE SCALE GENOMIC DNA]</scope>
    <source>
        <strain evidence="2 3">NIES-3787</strain>
    </source>
</reference>
<sequence length="47" mass="5650">MDTQESERIQLLLRTIRKELIWLSFGGMTIQVMLYFTLIEYLSNILK</sequence>